<dbReference type="WBParaSite" id="Hba_09339">
    <property type="protein sequence ID" value="Hba_09339"/>
    <property type="gene ID" value="Hba_09339"/>
</dbReference>
<reference evidence="2" key="1">
    <citation type="submission" date="2016-11" db="UniProtKB">
        <authorList>
            <consortium name="WormBaseParasite"/>
        </authorList>
    </citation>
    <scope>IDENTIFICATION</scope>
</reference>
<name>A0A1I7WVT5_HETBA</name>
<keyword evidence="1" id="KW-1185">Reference proteome</keyword>
<evidence type="ECO:0000313" key="1">
    <source>
        <dbReference type="Proteomes" id="UP000095283"/>
    </source>
</evidence>
<dbReference type="Proteomes" id="UP000095283">
    <property type="component" value="Unplaced"/>
</dbReference>
<accession>A0A1I7WVT5</accession>
<dbReference type="AlphaFoldDB" id="A0A1I7WVT5"/>
<proteinExistence type="predicted"/>
<evidence type="ECO:0000313" key="2">
    <source>
        <dbReference type="WBParaSite" id="Hba_09339"/>
    </source>
</evidence>
<sequence>MYIIMLQVMDLKTHAELSSLKKSFSDLKSAVNLKLAQRQIVGQTEGYIDNLEEQILLSTVAQNEKSKEFEAKVKELQVFMKSFPSLRKKKMRLVKNMLNFQLNSTSSKWIKDLQSETLFTILVVLELAKKTEANGTLSETLQEGLIQLKEYNDHLERQFQAQTDLIEALKNKVVQQKSFADFIYKLSDMDDVSVIQEELGRYAKSDDRTTTKLVDGIGYIIKLLALSMDNYVKKFKIAKKDSLRSATIPLEISTAHHKVCLNNNCFIFSIIRPYNSVDSSGEWLSNSSEGIISPDDGESLDWNDKRKSLKAVQCDSGFSQRSPSAQSS</sequence>
<organism evidence="1 2">
    <name type="scientific">Heterorhabditis bacteriophora</name>
    <name type="common">Entomopathogenic nematode worm</name>
    <dbReference type="NCBI Taxonomy" id="37862"/>
    <lineage>
        <taxon>Eukaryota</taxon>
        <taxon>Metazoa</taxon>
        <taxon>Ecdysozoa</taxon>
        <taxon>Nematoda</taxon>
        <taxon>Chromadorea</taxon>
        <taxon>Rhabditida</taxon>
        <taxon>Rhabditina</taxon>
        <taxon>Rhabditomorpha</taxon>
        <taxon>Strongyloidea</taxon>
        <taxon>Heterorhabditidae</taxon>
        <taxon>Heterorhabditis</taxon>
    </lineage>
</organism>
<protein>
    <submittedName>
        <fullName evidence="2">Centromere/kinetochore protein zw10 homolog</fullName>
    </submittedName>
</protein>